<dbReference type="AlphaFoldDB" id="T0MEM1"/>
<name>T0MEM1_9MICR</name>
<dbReference type="HOGENOM" id="CLU_2704787_0_0_1"/>
<keyword evidence="3" id="KW-1185">Reference proteome</keyword>
<organism evidence="2 3">
    <name type="scientific">Vairimorpha apis BRL 01</name>
    <dbReference type="NCBI Taxonomy" id="1037528"/>
    <lineage>
        <taxon>Eukaryota</taxon>
        <taxon>Fungi</taxon>
        <taxon>Fungi incertae sedis</taxon>
        <taxon>Microsporidia</taxon>
        <taxon>Nosematidae</taxon>
        <taxon>Vairimorpha</taxon>
    </lineage>
</organism>
<keyword evidence="2" id="KW-0687">Ribonucleoprotein</keyword>
<gene>
    <name evidence="2" type="ORF">NAPIS_ORF00868</name>
</gene>
<evidence type="ECO:0000313" key="3">
    <source>
        <dbReference type="Proteomes" id="UP000053780"/>
    </source>
</evidence>
<sequence>MALDFNKEIQPLEAIYTTMIDKKHVEIYEKESNTIHRGIIVGFDEYMNIILDTGHSRYMLKGDCLSAIHTC</sequence>
<reference evidence="2 3" key="1">
    <citation type="journal article" date="2013" name="BMC Genomics">
        <title>Genome sequencing and comparative genomics of honey bee microsporidia, Nosema apis reveal novel insights into host-parasite interactions.</title>
        <authorList>
            <person name="Chen Yp."/>
            <person name="Pettis J.S."/>
            <person name="Zhao Y."/>
            <person name="Liu X."/>
            <person name="Tallon L.J."/>
            <person name="Sadzewicz L.D."/>
            <person name="Li R."/>
            <person name="Zheng H."/>
            <person name="Huang S."/>
            <person name="Zhang X."/>
            <person name="Hamilton M.C."/>
            <person name="Pernal S.F."/>
            <person name="Melathopoulos A.P."/>
            <person name="Yan X."/>
            <person name="Evans J.D."/>
        </authorList>
    </citation>
    <scope>NUCLEOTIDE SEQUENCE [LARGE SCALE GENOMIC DNA]</scope>
    <source>
        <strain evidence="2 3">BRL 01</strain>
    </source>
</reference>
<dbReference type="Gene3D" id="2.30.30.100">
    <property type="match status" value="1"/>
</dbReference>
<accession>T0MEM1</accession>
<proteinExistence type="predicted"/>
<dbReference type="InterPro" id="IPR010920">
    <property type="entry name" value="LSM_dom_sf"/>
</dbReference>
<dbReference type="VEuPathDB" id="MicrosporidiaDB:NAPIS_ORF00868"/>
<evidence type="ECO:0000313" key="2">
    <source>
        <dbReference type="EMBL" id="EQB61546.1"/>
    </source>
</evidence>
<dbReference type="Proteomes" id="UP000053780">
    <property type="component" value="Unassembled WGS sequence"/>
</dbReference>
<dbReference type="InterPro" id="IPR001163">
    <property type="entry name" value="Sm_dom_euk/arc"/>
</dbReference>
<evidence type="ECO:0000259" key="1">
    <source>
        <dbReference type="Pfam" id="PF01423"/>
    </source>
</evidence>
<protein>
    <submittedName>
        <fullName evidence="2">Small nuclear ribonucleoprotein e</fullName>
    </submittedName>
</protein>
<dbReference type="SUPFAM" id="SSF50182">
    <property type="entry name" value="Sm-like ribonucleoproteins"/>
    <property type="match status" value="1"/>
</dbReference>
<dbReference type="OrthoDB" id="429711at2759"/>
<feature type="domain" description="Sm" evidence="1">
    <location>
        <begin position="23"/>
        <end position="53"/>
    </location>
</feature>
<dbReference type="EMBL" id="KE647125">
    <property type="protein sequence ID" value="EQB61546.1"/>
    <property type="molecule type" value="Genomic_DNA"/>
</dbReference>
<dbReference type="GO" id="GO:1990904">
    <property type="term" value="C:ribonucleoprotein complex"/>
    <property type="evidence" value="ECO:0007669"/>
    <property type="project" value="UniProtKB-KW"/>
</dbReference>
<dbReference type="Pfam" id="PF01423">
    <property type="entry name" value="LSM"/>
    <property type="match status" value="1"/>
</dbReference>